<dbReference type="PANTHER" id="PTHR32552">
    <property type="entry name" value="FERRICHROME IRON RECEPTOR-RELATED"/>
    <property type="match status" value="1"/>
</dbReference>
<evidence type="ECO:0000256" key="7">
    <source>
        <dbReference type="ARBA" id="ARBA00023065"/>
    </source>
</evidence>
<protein>
    <submittedName>
        <fullName evidence="16">TonB-dependent receptor</fullName>
    </submittedName>
</protein>
<dbReference type="InterPro" id="IPR039426">
    <property type="entry name" value="TonB-dep_rcpt-like"/>
</dbReference>
<dbReference type="EMBL" id="JACXAF010000001">
    <property type="protein sequence ID" value="MBD1388065.1"/>
    <property type="molecule type" value="Genomic_DNA"/>
</dbReference>
<dbReference type="AlphaFoldDB" id="A0A8J6UL03"/>
<dbReference type="InterPro" id="IPR036942">
    <property type="entry name" value="Beta-barrel_TonB_sf"/>
</dbReference>
<proteinExistence type="inferred from homology"/>
<dbReference type="Proteomes" id="UP000638014">
    <property type="component" value="Unassembled WGS sequence"/>
</dbReference>
<comment type="caution">
    <text evidence="16">The sequence shown here is derived from an EMBL/GenBank/DDBJ whole genome shotgun (WGS) entry which is preliminary data.</text>
</comment>
<keyword evidence="6" id="KW-0408">Iron</keyword>
<dbReference type="PROSITE" id="PS51257">
    <property type="entry name" value="PROKAR_LIPOPROTEIN"/>
    <property type="match status" value="1"/>
</dbReference>
<comment type="similarity">
    <text evidence="11 12">Belongs to the TonB-dependent receptor family.</text>
</comment>
<evidence type="ECO:0000259" key="14">
    <source>
        <dbReference type="Pfam" id="PF00593"/>
    </source>
</evidence>
<keyword evidence="4" id="KW-0410">Iron transport</keyword>
<keyword evidence="10 11" id="KW-0998">Cell outer membrane</keyword>
<dbReference type="PROSITE" id="PS52016">
    <property type="entry name" value="TONB_DEPENDENT_REC_3"/>
    <property type="match status" value="1"/>
</dbReference>
<keyword evidence="16" id="KW-0675">Receptor</keyword>
<dbReference type="InterPro" id="IPR000531">
    <property type="entry name" value="Beta-barrel_TonB"/>
</dbReference>
<dbReference type="Pfam" id="PF00593">
    <property type="entry name" value="TonB_dep_Rec_b-barrel"/>
    <property type="match status" value="1"/>
</dbReference>
<dbReference type="RefSeq" id="WP_191143181.1">
    <property type="nucleotide sequence ID" value="NZ_JACXAF010000001.1"/>
</dbReference>
<name>A0A8J6UL03_9GAMM</name>
<gene>
    <name evidence="16" type="ORF">IC617_01360</name>
</gene>
<keyword evidence="9 11" id="KW-0472">Membrane</keyword>
<keyword evidence="7" id="KW-0406">Ion transport</keyword>
<evidence type="ECO:0000256" key="10">
    <source>
        <dbReference type="ARBA" id="ARBA00023237"/>
    </source>
</evidence>
<feature type="domain" description="TonB-dependent receptor plug" evidence="15">
    <location>
        <begin position="53"/>
        <end position="160"/>
    </location>
</feature>
<reference evidence="16" key="1">
    <citation type="submission" date="2020-09" db="EMBL/GenBank/DDBJ databases">
        <title>A novel bacterium of genus Neiella, isolated from South China Sea.</title>
        <authorList>
            <person name="Huang H."/>
            <person name="Mo K."/>
            <person name="Hu Y."/>
        </authorList>
    </citation>
    <scope>NUCLEOTIDE SEQUENCE</scope>
    <source>
        <strain evidence="16">HB171785</strain>
    </source>
</reference>
<evidence type="ECO:0000256" key="4">
    <source>
        <dbReference type="ARBA" id="ARBA00022496"/>
    </source>
</evidence>
<evidence type="ECO:0000313" key="17">
    <source>
        <dbReference type="Proteomes" id="UP000638014"/>
    </source>
</evidence>
<keyword evidence="8 12" id="KW-0798">TonB box</keyword>
<feature type="chain" id="PRO_5035187541" evidence="13">
    <location>
        <begin position="29"/>
        <end position="892"/>
    </location>
</feature>
<comment type="subcellular location">
    <subcellularLocation>
        <location evidence="1 11">Cell outer membrane</location>
        <topology evidence="1 11">Multi-pass membrane protein</topology>
    </subcellularLocation>
</comment>
<evidence type="ECO:0000256" key="11">
    <source>
        <dbReference type="PROSITE-ProRule" id="PRU01360"/>
    </source>
</evidence>
<keyword evidence="5 11" id="KW-0812">Transmembrane</keyword>
<keyword evidence="3 11" id="KW-1134">Transmembrane beta strand</keyword>
<evidence type="ECO:0000259" key="15">
    <source>
        <dbReference type="Pfam" id="PF07715"/>
    </source>
</evidence>
<evidence type="ECO:0000256" key="13">
    <source>
        <dbReference type="SAM" id="SignalP"/>
    </source>
</evidence>
<dbReference type="PANTHER" id="PTHR32552:SF81">
    <property type="entry name" value="TONB-DEPENDENT OUTER MEMBRANE RECEPTOR"/>
    <property type="match status" value="1"/>
</dbReference>
<dbReference type="Pfam" id="PF07715">
    <property type="entry name" value="Plug"/>
    <property type="match status" value="1"/>
</dbReference>
<feature type="signal peptide" evidence="13">
    <location>
        <begin position="1"/>
        <end position="28"/>
    </location>
</feature>
<evidence type="ECO:0000256" key="2">
    <source>
        <dbReference type="ARBA" id="ARBA00022448"/>
    </source>
</evidence>
<evidence type="ECO:0000256" key="5">
    <source>
        <dbReference type="ARBA" id="ARBA00022692"/>
    </source>
</evidence>
<dbReference type="SUPFAM" id="SSF56935">
    <property type="entry name" value="Porins"/>
    <property type="match status" value="1"/>
</dbReference>
<dbReference type="GO" id="GO:0006826">
    <property type="term" value="P:iron ion transport"/>
    <property type="evidence" value="ECO:0007669"/>
    <property type="project" value="UniProtKB-KW"/>
</dbReference>
<accession>A0A8J6UL03</accession>
<keyword evidence="2 11" id="KW-0813">Transport</keyword>
<organism evidence="16 17">
    <name type="scientific">Neiella litorisoli</name>
    <dbReference type="NCBI Taxonomy" id="2771431"/>
    <lineage>
        <taxon>Bacteria</taxon>
        <taxon>Pseudomonadati</taxon>
        <taxon>Pseudomonadota</taxon>
        <taxon>Gammaproteobacteria</taxon>
        <taxon>Alteromonadales</taxon>
        <taxon>Echinimonadaceae</taxon>
        <taxon>Neiella</taxon>
    </lineage>
</organism>
<evidence type="ECO:0000256" key="8">
    <source>
        <dbReference type="ARBA" id="ARBA00023077"/>
    </source>
</evidence>
<dbReference type="InterPro" id="IPR012910">
    <property type="entry name" value="Plug_dom"/>
</dbReference>
<evidence type="ECO:0000256" key="1">
    <source>
        <dbReference type="ARBA" id="ARBA00004571"/>
    </source>
</evidence>
<keyword evidence="13" id="KW-0732">Signal</keyword>
<dbReference type="GO" id="GO:0009279">
    <property type="term" value="C:cell outer membrane"/>
    <property type="evidence" value="ECO:0007669"/>
    <property type="project" value="UniProtKB-SubCell"/>
</dbReference>
<evidence type="ECO:0000256" key="9">
    <source>
        <dbReference type="ARBA" id="ARBA00023136"/>
    </source>
</evidence>
<evidence type="ECO:0000313" key="16">
    <source>
        <dbReference type="EMBL" id="MBD1388065.1"/>
    </source>
</evidence>
<keyword evidence="17" id="KW-1185">Reference proteome</keyword>
<evidence type="ECO:0000256" key="6">
    <source>
        <dbReference type="ARBA" id="ARBA00023004"/>
    </source>
</evidence>
<feature type="domain" description="TonB-dependent receptor-like beta-barrel" evidence="14">
    <location>
        <begin position="364"/>
        <end position="843"/>
    </location>
</feature>
<evidence type="ECO:0000256" key="3">
    <source>
        <dbReference type="ARBA" id="ARBA00022452"/>
    </source>
</evidence>
<sequence length="892" mass="101213">MKAHKSALHPIAAAVSLACLAVSVPAVANDDAEQAKSGIEVIEITATKRVTNLMDTPVAVSAFTQEAMDRQGIKNVKDIANLVPNLAISMEGSQQAPVISMRGVRSTNVTELGDPSVGIHLDGVYSPRTQGALSLMFDNERVEVLRGPQGTLFGRNSTVGSINIITNKPDFAGVEGNINLELGRWDAKELHGMINIPISDTFAIRAAGKVHERDSYMDVYYDPNQYDQRYLSDEVINAAPIDPADAITNTQKNNWWIDWAGGGDQIRELTKADESDSYGNIDEFAYRLSSLWEPNNDLAVNLTYQYYKNKGAGQKETANCEKMKGRPTYDDNGEVNGVSDCTTFSPHNNNYTAIVNVPGKLIVDMHMLRGNINYDINKDLAFVYNFGWENQRRELAQDIENSYDVWDGAMFFLPGTASRSYFHEMQLQSQATSPFSWIVGANLFHEKTTTRGYYDNSINDKTFWLQPDRSSDSYALFAQGTYDITDRLHLTLGYRYSDEEKEDKGGNNMTCSNDNGCAVGWWARDLLNELPANYYEDESLYEPGTDNSNKGSWDNHDYRIGLDYDLSDNTMIYGSIATGFKAGGIGDVFDWTDDLTGEYHRIATKFDPEEVTTYEIGAKSKLLDNKLHLQATYFFQDYDNMQYSSVGTVGYRNQQQPVYDDDGMPVFDDEGNPVLEWREQPVVAYYTQNVPSSEIQGIELEFQWEAWENGKISGYATWTDTEIVDDWHTKWDYDPRYLFGIGYDESVDPENEALKTNLKGNELAMTPKYTLNLNIDHYFDLGEYGAIIPWLNFHWEDEAYLTVWNVDKHTDDMDFAIADEDIHYSDDKRDSYLLINANLRYNAPEEIWYAEAFIQNATDESVQHWSNADQGYNQGTYNTPRYYGIRVGYNFY</sequence>
<dbReference type="Gene3D" id="2.40.170.20">
    <property type="entry name" value="TonB-dependent receptor, beta-barrel domain"/>
    <property type="match status" value="2"/>
</dbReference>
<evidence type="ECO:0000256" key="12">
    <source>
        <dbReference type="RuleBase" id="RU003357"/>
    </source>
</evidence>